<proteinExistence type="predicted"/>
<reference evidence="1" key="1">
    <citation type="submission" date="2020-02" db="EMBL/GenBank/DDBJ databases">
        <authorList>
            <person name="Scholz U."/>
            <person name="Mascher M."/>
            <person name="Fiebig A."/>
        </authorList>
    </citation>
    <scope>NUCLEOTIDE SEQUENCE</scope>
</reference>
<accession>A0A7I8KWK8</accession>
<evidence type="ECO:0000313" key="2">
    <source>
        <dbReference type="Proteomes" id="UP000663760"/>
    </source>
</evidence>
<dbReference type="Proteomes" id="UP000663760">
    <property type="component" value="Chromosome 9"/>
</dbReference>
<dbReference type="PANTHER" id="PTHR47269">
    <property type="entry name" value="PEPTIDYL-PROLYL CIS-TRANS ISOMERASE CYP21-4"/>
    <property type="match status" value="1"/>
</dbReference>
<gene>
    <name evidence="1" type="ORF">SI8410_09012857</name>
</gene>
<dbReference type="AlphaFoldDB" id="A0A7I8KWK8"/>
<dbReference type="SUPFAM" id="SSF50891">
    <property type="entry name" value="Cyclophilin-like"/>
    <property type="match status" value="1"/>
</dbReference>
<dbReference type="PANTHER" id="PTHR47269:SF3">
    <property type="entry name" value="PEPTIDYL-PROLYL CIS-TRANS ISOMERASE CYP21-3, MITOCHONDRIAL"/>
    <property type="match status" value="1"/>
</dbReference>
<dbReference type="InterPro" id="IPR029000">
    <property type="entry name" value="Cyclophilin-like_dom_sf"/>
</dbReference>
<dbReference type="OrthoDB" id="619200at2759"/>
<keyword evidence="2" id="KW-1185">Reference proteome</keyword>
<evidence type="ECO:0000313" key="1">
    <source>
        <dbReference type="EMBL" id="CAA7402179.1"/>
    </source>
</evidence>
<dbReference type="EMBL" id="LR746272">
    <property type="protein sequence ID" value="CAA7402179.1"/>
    <property type="molecule type" value="Genomic_DNA"/>
</dbReference>
<organism evidence="1 2">
    <name type="scientific">Spirodela intermedia</name>
    <name type="common">Intermediate duckweed</name>
    <dbReference type="NCBI Taxonomy" id="51605"/>
    <lineage>
        <taxon>Eukaryota</taxon>
        <taxon>Viridiplantae</taxon>
        <taxon>Streptophyta</taxon>
        <taxon>Embryophyta</taxon>
        <taxon>Tracheophyta</taxon>
        <taxon>Spermatophyta</taxon>
        <taxon>Magnoliopsida</taxon>
        <taxon>Liliopsida</taxon>
        <taxon>Araceae</taxon>
        <taxon>Lemnoideae</taxon>
        <taxon>Spirodela</taxon>
    </lineage>
</organism>
<sequence length="107" mass="12009">MGLIKGSGRMSFAEIVVLTHGVEIVNMLNEENASLFSGHGHRLHEAFMLGTSKAKYDDKSFDIFITTTPVSDLREDVVQEIEEVDTDEHYRPKSTIGIKDISLKQEI</sequence>
<protein>
    <submittedName>
        <fullName evidence="1">Uncharacterized protein</fullName>
    </submittedName>
</protein>
<name>A0A7I8KWK8_SPIIN</name>